<dbReference type="AlphaFoldDB" id="A0A7W7VF79"/>
<dbReference type="RefSeq" id="WP_184812167.1">
    <property type="nucleotide sequence ID" value="NZ_JACHJQ010000004.1"/>
</dbReference>
<organism evidence="2 3">
    <name type="scientific">Actinophytocola algeriensis</name>
    <dbReference type="NCBI Taxonomy" id="1768010"/>
    <lineage>
        <taxon>Bacteria</taxon>
        <taxon>Bacillati</taxon>
        <taxon>Actinomycetota</taxon>
        <taxon>Actinomycetes</taxon>
        <taxon>Pseudonocardiales</taxon>
        <taxon>Pseudonocardiaceae</taxon>
    </lineage>
</organism>
<comment type="caution">
    <text evidence="2">The sequence shown here is derived from an EMBL/GenBank/DDBJ whole genome shotgun (WGS) entry which is preliminary data.</text>
</comment>
<dbReference type="EMBL" id="JACHJQ010000004">
    <property type="protein sequence ID" value="MBB4908053.1"/>
    <property type="molecule type" value="Genomic_DNA"/>
</dbReference>
<dbReference type="Proteomes" id="UP000520767">
    <property type="component" value="Unassembled WGS sequence"/>
</dbReference>
<proteinExistence type="predicted"/>
<evidence type="ECO:0000313" key="2">
    <source>
        <dbReference type="EMBL" id="MBB4908053.1"/>
    </source>
</evidence>
<sequence length="132" mass="14783">MNDEIDRELIGIFEFRKGAAERLAKLGPSAFDRVVHLYHSTELPPRLSELGSELGRQCVDLWAEAIFAVARANPGRYLDWLDGRAPSTLDLVILGHVDDPRASTVLRGALGHPEWPHRHQAEESLARRGEKP</sequence>
<feature type="compositionally biased region" description="Basic and acidic residues" evidence="1">
    <location>
        <begin position="114"/>
        <end position="132"/>
    </location>
</feature>
<accession>A0A7W7VF79</accession>
<keyword evidence="3" id="KW-1185">Reference proteome</keyword>
<evidence type="ECO:0000313" key="3">
    <source>
        <dbReference type="Proteomes" id="UP000520767"/>
    </source>
</evidence>
<reference evidence="2 3" key="1">
    <citation type="submission" date="2020-08" db="EMBL/GenBank/DDBJ databases">
        <title>Genomic Encyclopedia of Type Strains, Phase III (KMG-III): the genomes of soil and plant-associated and newly described type strains.</title>
        <authorList>
            <person name="Whitman W."/>
        </authorList>
    </citation>
    <scope>NUCLEOTIDE SEQUENCE [LARGE SCALE GENOMIC DNA]</scope>
    <source>
        <strain evidence="2 3">CECT 8960</strain>
    </source>
</reference>
<protein>
    <submittedName>
        <fullName evidence="2">Uncharacterized protein</fullName>
    </submittedName>
</protein>
<gene>
    <name evidence="2" type="ORF">FHR82_004295</name>
</gene>
<evidence type="ECO:0000256" key="1">
    <source>
        <dbReference type="SAM" id="MobiDB-lite"/>
    </source>
</evidence>
<feature type="region of interest" description="Disordered" evidence="1">
    <location>
        <begin position="109"/>
        <end position="132"/>
    </location>
</feature>
<name>A0A7W7VF79_9PSEU</name>